<protein>
    <recommendedName>
        <fullName evidence="5">V-SNARE coiled-coil homology domain-containing protein</fullName>
    </recommendedName>
</protein>
<dbReference type="InterPro" id="IPR011012">
    <property type="entry name" value="Longin-like_dom_sf"/>
</dbReference>
<proteinExistence type="predicted"/>
<keyword evidence="1" id="KW-0653">Protein transport</keyword>
<dbReference type="PANTHER" id="PTHR21136:SF168">
    <property type="entry name" value="VESICLE-ASSOCIATED MEMBRANE PROTEIN 9"/>
    <property type="match status" value="1"/>
</dbReference>
<dbReference type="InterPro" id="IPR051097">
    <property type="entry name" value="Synaptobrevin-like_transport"/>
</dbReference>
<dbReference type="InterPro" id="IPR042855">
    <property type="entry name" value="V_SNARE_CC"/>
</dbReference>
<dbReference type="SUPFAM" id="SSF64356">
    <property type="entry name" value="SNARE-like"/>
    <property type="match status" value="1"/>
</dbReference>
<keyword evidence="2 3" id="KW-0175">Coiled coil</keyword>
<keyword evidence="4" id="KW-0812">Transmembrane</keyword>
<feature type="coiled-coil region" evidence="3">
    <location>
        <begin position="182"/>
        <end position="209"/>
    </location>
</feature>
<dbReference type="SUPFAM" id="SSF58038">
    <property type="entry name" value="SNARE fusion complex"/>
    <property type="match status" value="1"/>
</dbReference>
<dbReference type="AlphaFoldDB" id="A0A7S3LG86"/>
<evidence type="ECO:0000259" key="5">
    <source>
        <dbReference type="PROSITE" id="PS50892"/>
    </source>
</evidence>
<dbReference type="CDD" id="cd15843">
    <property type="entry name" value="R-SNARE"/>
    <property type="match status" value="1"/>
</dbReference>
<dbReference type="PANTHER" id="PTHR21136">
    <property type="entry name" value="SNARE PROTEINS"/>
    <property type="match status" value="1"/>
</dbReference>
<reference evidence="6" key="1">
    <citation type="submission" date="2021-01" db="EMBL/GenBank/DDBJ databases">
        <authorList>
            <person name="Corre E."/>
            <person name="Pelletier E."/>
            <person name="Niang G."/>
            <person name="Scheremetjew M."/>
            <person name="Finn R."/>
            <person name="Kale V."/>
            <person name="Holt S."/>
            <person name="Cochrane G."/>
            <person name="Meng A."/>
            <person name="Brown T."/>
            <person name="Cohen L."/>
        </authorList>
    </citation>
    <scope>NUCLEOTIDE SEQUENCE</scope>
    <source>
        <strain evidence="6">CCMP127</strain>
    </source>
</reference>
<dbReference type="PROSITE" id="PS50892">
    <property type="entry name" value="V_SNARE"/>
    <property type="match status" value="1"/>
</dbReference>
<dbReference type="EMBL" id="HBIM01025007">
    <property type="protein sequence ID" value="CAE0421954.1"/>
    <property type="molecule type" value="Transcribed_RNA"/>
</dbReference>
<keyword evidence="4" id="KW-0472">Membrane</keyword>
<keyword evidence="1" id="KW-0813">Transport</keyword>
<sequence length="250" mass="26847">MSDKKLRCALLYRLAAGGDSTMLAKFDHAGQYESHGGATNESLYGGRDKSFADAVSAVINNDPPSALTESGTLGGFKVVQSDQHQVVYGADGDGVCLAVITGLAYPSRIAIQMLQELYSSVMSKFSSEVASAGENGLTKKAKNMLSDACAKYDDLSKVDKASSLLGKVDVVKTQMQSNISDMLKNTEKAESLAEKSDQLNEQASVFKKKSTDLRKQMAWKNLKMTLLLGGIVVVILIVILAPLIKRSKKN</sequence>
<dbReference type="PRINTS" id="PR00219">
    <property type="entry name" value="SYNAPTOBREVN"/>
</dbReference>
<evidence type="ECO:0000256" key="1">
    <source>
        <dbReference type="ARBA" id="ARBA00022927"/>
    </source>
</evidence>
<evidence type="ECO:0000256" key="3">
    <source>
        <dbReference type="SAM" id="Coils"/>
    </source>
</evidence>
<keyword evidence="4" id="KW-1133">Transmembrane helix</keyword>
<dbReference type="GO" id="GO:0016192">
    <property type="term" value="P:vesicle-mediated transport"/>
    <property type="evidence" value="ECO:0007669"/>
    <property type="project" value="InterPro"/>
</dbReference>
<dbReference type="Gene3D" id="3.30.450.50">
    <property type="entry name" value="Longin domain"/>
    <property type="match status" value="1"/>
</dbReference>
<organism evidence="6">
    <name type="scientific">Amphora coffeiformis</name>
    <dbReference type="NCBI Taxonomy" id="265554"/>
    <lineage>
        <taxon>Eukaryota</taxon>
        <taxon>Sar</taxon>
        <taxon>Stramenopiles</taxon>
        <taxon>Ochrophyta</taxon>
        <taxon>Bacillariophyta</taxon>
        <taxon>Bacillariophyceae</taxon>
        <taxon>Bacillariophycidae</taxon>
        <taxon>Thalassiophysales</taxon>
        <taxon>Catenulaceae</taxon>
        <taxon>Amphora</taxon>
    </lineage>
</organism>
<evidence type="ECO:0000256" key="2">
    <source>
        <dbReference type="PROSITE-ProRule" id="PRU00290"/>
    </source>
</evidence>
<evidence type="ECO:0000256" key="4">
    <source>
        <dbReference type="SAM" id="Phobius"/>
    </source>
</evidence>
<dbReference type="Gene3D" id="1.20.5.110">
    <property type="match status" value="1"/>
</dbReference>
<accession>A0A7S3LG86</accession>
<feature type="domain" description="V-SNARE coiled-coil homology" evidence="5">
    <location>
        <begin position="160"/>
        <end position="220"/>
    </location>
</feature>
<evidence type="ECO:0000313" key="6">
    <source>
        <dbReference type="EMBL" id="CAE0421954.1"/>
    </source>
</evidence>
<dbReference type="Pfam" id="PF00957">
    <property type="entry name" value="Synaptobrevin"/>
    <property type="match status" value="1"/>
</dbReference>
<gene>
    <name evidence="6" type="ORF">ACOF00016_LOCUS18565</name>
</gene>
<dbReference type="GO" id="GO:0015031">
    <property type="term" value="P:protein transport"/>
    <property type="evidence" value="ECO:0007669"/>
    <property type="project" value="UniProtKB-KW"/>
</dbReference>
<feature type="transmembrane region" description="Helical" evidence="4">
    <location>
        <begin position="224"/>
        <end position="244"/>
    </location>
</feature>
<name>A0A7S3LG86_9STRA</name>
<dbReference type="InterPro" id="IPR001388">
    <property type="entry name" value="Synaptobrevin-like"/>
</dbReference>
<dbReference type="GO" id="GO:0016020">
    <property type="term" value="C:membrane"/>
    <property type="evidence" value="ECO:0007669"/>
    <property type="project" value="InterPro"/>
</dbReference>